<comment type="caution">
    <text evidence="3">The sequence shown here is derived from an EMBL/GenBank/DDBJ whole genome shotgun (WGS) entry which is preliminary data.</text>
</comment>
<keyword evidence="4" id="KW-1185">Reference proteome</keyword>
<organism evidence="3 4">
    <name type="scientific">Cryptolaemus montrouzieri</name>
    <dbReference type="NCBI Taxonomy" id="559131"/>
    <lineage>
        <taxon>Eukaryota</taxon>
        <taxon>Metazoa</taxon>
        <taxon>Ecdysozoa</taxon>
        <taxon>Arthropoda</taxon>
        <taxon>Hexapoda</taxon>
        <taxon>Insecta</taxon>
        <taxon>Pterygota</taxon>
        <taxon>Neoptera</taxon>
        <taxon>Endopterygota</taxon>
        <taxon>Coleoptera</taxon>
        <taxon>Polyphaga</taxon>
        <taxon>Cucujiformia</taxon>
        <taxon>Coccinelloidea</taxon>
        <taxon>Coccinellidae</taxon>
        <taxon>Scymninae</taxon>
        <taxon>Scymnini</taxon>
        <taxon>Cryptolaemus</taxon>
    </lineage>
</organism>
<feature type="coiled-coil region" evidence="1">
    <location>
        <begin position="53"/>
        <end position="80"/>
    </location>
</feature>
<gene>
    <name evidence="3" type="ORF">HHI36_000708</name>
</gene>
<evidence type="ECO:0000313" key="4">
    <source>
        <dbReference type="Proteomes" id="UP001516400"/>
    </source>
</evidence>
<proteinExistence type="predicted"/>
<keyword evidence="1" id="KW-0175">Coiled coil</keyword>
<protein>
    <submittedName>
        <fullName evidence="3">Uncharacterized protein</fullName>
    </submittedName>
</protein>
<dbReference type="AlphaFoldDB" id="A0ABD2P660"/>
<reference evidence="3 4" key="1">
    <citation type="journal article" date="2021" name="BMC Biol.">
        <title>Horizontally acquired antibacterial genes associated with adaptive radiation of ladybird beetles.</title>
        <authorList>
            <person name="Li H.S."/>
            <person name="Tang X.F."/>
            <person name="Huang Y.H."/>
            <person name="Xu Z.Y."/>
            <person name="Chen M.L."/>
            <person name="Du X.Y."/>
            <person name="Qiu B.Y."/>
            <person name="Chen P.T."/>
            <person name="Zhang W."/>
            <person name="Slipinski A."/>
            <person name="Escalona H.E."/>
            <person name="Waterhouse R.M."/>
            <person name="Zwick A."/>
            <person name="Pang H."/>
        </authorList>
    </citation>
    <scope>NUCLEOTIDE SEQUENCE [LARGE SCALE GENOMIC DNA]</scope>
    <source>
        <strain evidence="3">SYSU2018</strain>
    </source>
</reference>
<evidence type="ECO:0000256" key="1">
    <source>
        <dbReference type="SAM" id="Coils"/>
    </source>
</evidence>
<name>A0ABD2P660_9CUCU</name>
<evidence type="ECO:0000313" key="3">
    <source>
        <dbReference type="EMBL" id="KAL3286197.1"/>
    </source>
</evidence>
<evidence type="ECO:0000256" key="2">
    <source>
        <dbReference type="SAM" id="MobiDB-lite"/>
    </source>
</evidence>
<accession>A0ABD2P660</accession>
<dbReference type="Proteomes" id="UP001516400">
    <property type="component" value="Unassembled WGS sequence"/>
</dbReference>
<dbReference type="EMBL" id="JABFTP020000185">
    <property type="protein sequence ID" value="KAL3286197.1"/>
    <property type="molecule type" value="Genomic_DNA"/>
</dbReference>
<sequence length="127" mass="14981">MSLHLAKLKDVKFELKPPRNNPITPPASDNEVQPPLPENNIALAAKRRSEIQRKLRNKRIKKQQCEIKQLRQKVRDCQKKIWRMGKQKLTPNSKVADLLQNTTKENVEEVKKNYYLVRWSNINSKKI</sequence>
<feature type="region of interest" description="Disordered" evidence="2">
    <location>
        <begin position="15"/>
        <end position="37"/>
    </location>
</feature>